<accession>B3QVG8</accession>
<dbReference type="PANTHER" id="PTHR32196:SF69">
    <property type="entry name" value="BRANCHED-CHAIN AMINO ACID TRANSPORT SYSTEM, PERMEASE PROTEIN"/>
    <property type="match status" value="1"/>
</dbReference>
<dbReference type="EMBL" id="CP001100">
    <property type="protein sequence ID" value="ACF14568.1"/>
    <property type="molecule type" value="Genomic_DNA"/>
</dbReference>
<feature type="transmembrane region" description="Helical" evidence="6">
    <location>
        <begin position="269"/>
        <end position="286"/>
    </location>
</feature>
<reference evidence="7 8" key="1">
    <citation type="submission" date="2008-06" db="EMBL/GenBank/DDBJ databases">
        <title>Complete sequence of Chloroherpeton thalassium ATCC 35110.</title>
        <authorList>
            <consortium name="US DOE Joint Genome Institute"/>
            <person name="Lucas S."/>
            <person name="Copeland A."/>
            <person name="Lapidus A."/>
            <person name="Glavina del Rio T."/>
            <person name="Dalin E."/>
            <person name="Tice H."/>
            <person name="Bruce D."/>
            <person name="Goodwin L."/>
            <person name="Pitluck S."/>
            <person name="Schmutz J."/>
            <person name="Larimer F."/>
            <person name="Land M."/>
            <person name="Hauser L."/>
            <person name="Kyrpides N."/>
            <person name="Mikhailova N."/>
            <person name="Liu Z."/>
            <person name="Li T."/>
            <person name="Zhao F."/>
            <person name="Overmann J."/>
            <person name="Bryant D.A."/>
            <person name="Richardson P."/>
        </authorList>
    </citation>
    <scope>NUCLEOTIDE SEQUENCE [LARGE SCALE GENOMIC DNA]</scope>
    <source>
        <strain evidence="8">ATCC 35110 / GB-78</strain>
    </source>
</reference>
<feature type="transmembrane region" description="Helical" evidence="6">
    <location>
        <begin position="241"/>
        <end position="263"/>
    </location>
</feature>
<evidence type="ECO:0000256" key="4">
    <source>
        <dbReference type="ARBA" id="ARBA00022989"/>
    </source>
</evidence>
<sequence length="291" mass="30704">MEIWLGATSLGLCYGFLAMGVFITMRIYNFPDITADGSLTLGASVSSALLVMGFNPYLAVASSMLAGFIAGALTGTIHTKFKVNGLLSGILVTTGLYSINLHIMGRSNVPLIQVESVLTPFESLFSESRWVAALVYFSLVAIFVHFLLSLLFKTDFGLSMRATGDNETMIAAQGVNTNVMKIVGIGLSNAIIALSGSLVSQYQGFADISMGIGIIVFGLASVIIGESILSVMQKRPSISALMASAILGAIIFRILVAIALMIGLNPIDLKLITALFVLLAVALPQIKTGLK</sequence>
<dbReference type="eggNOG" id="COG4120">
    <property type="taxonomic scope" value="Bacteria"/>
</dbReference>
<keyword evidence="5 6" id="KW-0472">Membrane</keyword>
<evidence type="ECO:0000256" key="3">
    <source>
        <dbReference type="ARBA" id="ARBA00022692"/>
    </source>
</evidence>
<evidence type="ECO:0000313" key="8">
    <source>
        <dbReference type="Proteomes" id="UP000001208"/>
    </source>
</evidence>
<feature type="transmembrane region" description="Helical" evidence="6">
    <location>
        <begin position="85"/>
        <end position="103"/>
    </location>
</feature>
<dbReference type="Pfam" id="PF02653">
    <property type="entry name" value="BPD_transp_2"/>
    <property type="match status" value="1"/>
</dbReference>
<dbReference type="STRING" id="517418.Ctha_2116"/>
<name>B3QVG8_CHLT3</name>
<dbReference type="RefSeq" id="WP_012500651.1">
    <property type="nucleotide sequence ID" value="NC_011026.1"/>
</dbReference>
<feature type="transmembrane region" description="Helical" evidence="6">
    <location>
        <begin position="208"/>
        <end position="229"/>
    </location>
</feature>
<dbReference type="InterPro" id="IPR001851">
    <property type="entry name" value="ABC_transp_permease"/>
</dbReference>
<organism evidence="7 8">
    <name type="scientific">Chloroherpeton thalassium (strain ATCC 35110 / GB-78)</name>
    <dbReference type="NCBI Taxonomy" id="517418"/>
    <lineage>
        <taxon>Bacteria</taxon>
        <taxon>Pseudomonadati</taxon>
        <taxon>Chlorobiota</taxon>
        <taxon>Chlorobiia</taxon>
        <taxon>Chlorobiales</taxon>
        <taxon>Chloroherpetonaceae</taxon>
        <taxon>Chloroherpeton</taxon>
    </lineage>
</organism>
<feature type="transmembrane region" description="Helical" evidence="6">
    <location>
        <begin position="130"/>
        <end position="152"/>
    </location>
</feature>
<keyword evidence="8" id="KW-1185">Reference proteome</keyword>
<comment type="subcellular location">
    <subcellularLocation>
        <location evidence="1">Cell membrane</location>
        <topology evidence="1">Multi-pass membrane protein</topology>
    </subcellularLocation>
</comment>
<evidence type="ECO:0000313" key="7">
    <source>
        <dbReference type="EMBL" id="ACF14568.1"/>
    </source>
</evidence>
<dbReference type="HOGENOM" id="CLU_067296_0_0_10"/>
<dbReference type="OrthoDB" id="9778389at2"/>
<dbReference type="AlphaFoldDB" id="B3QVG8"/>
<keyword evidence="2" id="KW-1003">Cell membrane</keyword>
<dbReference type="GO" id="GO:0022857">
    <property type="term" value="F:transmembrane transporter activity"/>
    <property type="evidence" value="ECO:0007669"/>
    <property type="project" value="InterPro"/>
</dbReference>
<feature type="transmembrane region" description="Helical" evidence="6">
    <location>
        <begin position="48"/>
        <end position="73"/>
    </location>
</feature>
<protein>
    <submittedName>
        <fullName evidence="7">Inner-membrane translocator</fullName>
    </submittedName>
</protein>
<feature type="transmembrane region" description="Helical" evidence="6">
    <location>
        <begin position="7"/>
        <end position="28"/>
    </location>
</feature>
<dbReference type="GO" id="GO:0005886">
    <property type="term" value="C:plasma membrane"/>
    <property type="evidence" value="ECO:0007669"/>
    <property type="project" value="UniProtKB-SubCell"/>
</dbReference>
<keyword evidence="4 6" id="KW-1133">Transmembrane helix</keyword>
<evidence type="ECO:0000256" key="6">
    <source>
        <dbReference type="SAM" id="Phobius"/>
    </source>
</evidence>
<evidence type="ECO:0000256" key="2">
    <source>
        <dbReference type="ARBA" id="ARBA00022475"/>
    </source>
</evidence>
<dbReference type="KEGG" id="cts:Ctha_2116"/>
<keyword evidence="3 6" id="KW-0812">Transmembrane</keyword>
<dbReference type="Proteomes" id="UP000001208">
    <property type="component" value="Chromosome"/>
</dbReference>
<feature type="transmembrane region" description="Helical" evidence="6">
    <location>
        <begin position="182"/>
        <end position="202"/>
    </location>
</feature>
<evidence type="ECO:0000256" key="5">
    <source>
        <dbReference type="ARBA" id="ARBA00023136"/>
    </source>
</evidence>
<dbReference type="PANTHER" id="PTHR32196">
    <property type="entry name" value="ABC TRANSPORTER PERMEASE PROTEIN YPHD-RELATED-RELATED"/>
    <property type="match status" value="1"/>
</dbReference>
<evidence type="ECO:0000256" key="1">
    <source>
        <dbReference type="ARBA" id="ARBA00004651"/>
    </source>
</evidence>
<dbReference type="CDD" id="cd06574">
    <property type="entry name" value="TM_PBP1_branched-chain-AA_like"/>
    <property type="match status" value="1"/>
</dbReference>
<proteinExistence type="predicted"/>
<gene>
    <name evidence="7" type="ordered locus">Ctha_2116</name>
</gene>